<evidence type="ECO:0000256" key="1">
    <source>
        <dbReference type="SAM" id="MobiDB-lite"/>
    </source>
</evidence>
<keyword evidence="4" id="KW-1185">Reference proteome</keyword>
<feature type="region of interest" description="Disordered" evidence="1">
    <location>
        <begin position="122"/>
        <end position="141"/>
    </location>
</feature>
<name>A0A8T0J8P2_CERPU</name>
<dbReference type="InterPro" id="IPR012981">
    <property type="entry name" value="PIH1_N"/>
</dbReference>
<feature type="compositionally biased region" description="Polar residues" evidence="1">
    <location>
        <begin position="124"/>
        <end position="139"/>
    </location>
</feature>
<protein>
    <recommendedName>
        <fullName evidence="2">PIH1 N-terminal domain-containing protein</fullName>
    </recommendedName>
</protein>
<dbReference type="AlphaFoldDB" id="A0A8T0J8P2"/>
<proteinExistence type="predicted"/>
<dbReference type="Pfam" id="PF08190">
    <property type="entry name" value="PIH1"/>
    <property type="match status" value="1"/>
</dbReference>
<accession>A0A8T0J8P2</accession>
<gene>
    <name evidence="3" type="ORF">KC19_1G188500</name>
</gene>
<evidence type="ECO:0000313" key="3">
    <source>
        <dbReference type="EMBL" id="KAG0591616.1"/>
    </source>
</evidence>
<reference evidence="3" key="1">
    <citation type="submission" date="2020-06" db="EMBL/GenBank/DDBJ databases">
        <title>WGS assembly of Ceratodon purpureus strain R40.</title>
        <authorList>
            <person name="Carey S.B."/>
            <person name="Jenkins J."/>
            <person name="Shu S."/>
            <person name="Lovell J.T."/>
            <person name="Sreedasyam A."/>
            <person name="Maumus F."/>
            <person name="Tiley G.P."/>
            <person name="Fernandez-Pozo N."/>
            <person name="Barry K."/>
            <person name="Chen C."/>
            <person name="Wang M."/>
            <person name="Lipzen A."/>
            <person name="Daum C."/>
            <person name="Saski C.A."/>
            <person name="Payton A.C."/>
            <person name="Mcbreen J.C."/>
            <person name="Conrad R.E."/>
            <person name="Kollar L.M."/>
            <person name="Olsson S."/>
            <person name="Huttunen S."/>
            <person name="Landis J.B."/>
            <person name="Wickett N.J."/>
            <person name="Johnson M.G."/>
            <person name="Rensing S.A."/>
            <person name="Grimwood J."/>
            <person name="Schmutz J."/>
            <person name="Mcdaniel S.F."/>
        </authorList>
    </citation>
    <scope>NUCLEOTIDE SEQUENCE</scope>
    <source>
        <strain evidence="3">R40</strain>
    </source>
</reference>
<comment type="caution">
    <text evidence="3">The sequence shown here is derived from an EMBL/GenBank/DDBJ whole genome shotgun (WGS) entry which is preliminary data.</text>
</comment>
<organism evidence="3 4">
    <name type="scientific">Ceratodon purpureus</name>
    <name type="common">Fire moss</name>
    <name type="synonym">Dicranum purpureum</name>
    <dbReference type="NCBI Taxonomy" id="3225"/>
    <lineage>
        <taxon>Eukaryota</taxon>
        <taxon>Viridiplantae</taxon>
        <taxon>Streptophyta</taxon>
        <taxon>Embryophyta</taxon>
        <taxon>Bryophyta</taxon>
        <taxon>Bryophytina</taxon>
        <taxon>Bryopsida</taxon>
        <taxon>Dicranidae</taxon>
        <taxon>Pseudoditrichales</taxon>
        <taxon>Ditrichaceae</taxon>
        <taxon>Ceratodon</taxon>
    </lineage>
</organism>
<feature type="compositionally biased region" description="Polar residues" evidence="1">
    <location>
        <begin position="162"/>
        <end position="176"/>
    </location>
</feature>
<dbReference type="EMBL" id="CM026421">
    <property type="protein sequence ID" value="KAG0591616.1"/>
    <property type="molecule type" value="Genomic_DNA"/>
</dbReference>
<feature type="region of interest" description="Disordered" evidence="1">
    <location>
        <begin position="151"/>
        <end position="176"/>
    </location>
</feature>
<feature type="domain" description="PIH1 N-terminal" evidence="2">
    <location>
        <begin position="4"/>
        <end position="50"/>
    </location>
</feature>
<evidence type="ECO:0000313" key="4">
    <source>
        <dbReference type="Proteomes" id="UP000822688"/>
    </source>
</evidence>
<evidence type="ECO:0000259" key="2">
    <source>
        <dbReference type="Pfam" id="PF08190"/>
    </source>
</evidence>
<dbReference type="OrthoDB" id="5135119at2759"/>
<dbReference type="Proteomes" id="UP000822688">
    <property type="component" value="Chromosome 1"/>
</dbReference>
<sequence length="176" mass="19962">MTVKSLKVFLIDMALTWLGQKFKTQLSTDFKILERKYKGKEVGKHLIRVDPKKGPIITELPDDDDDVEPVVPLLLRDKQGRSCFGDEVEETCKSKKDINDDHYLDGYKEVPEWTPDFRPHDTSNNEVAEVNTPTNQPLNTAEGVEFKTSQLNAPCEPHDNSASHQENPISLILKST</sequence>